<organism evidence="1 2">
    <name type="scientific">Frigoriglobus tundricola</name>
    <dbReference type="NCBI Taxonomy" id="2774151"/>
    <lineage>
        <taxon>Bacteria</taxon>
        <taxon>Pseudomonadati</taxon>
        <taxon>Planctomycetota</taxon>
        <taxon>Planctomycetia</taxon>
        <taxon>Gemmatales</taxon>
        <taxon>Gemmataceae</taxon>
        <taxon>Frigoriglobus</taxon>
    </lineage>
</organism>
<proteinExistence type="predicted"/>
<dbReference type="Proteomes" id="UP000503447">
    <property type="component" value="Chromosome"/>
</dbReference>
<gene>
    <name evidence="1" type="ORF">FTUN_2817</name>
</gene>
<dbReference type="KEGG" id="ftj:FTUN_2817"/>
<name>A0A6M5YMU3_9BACT</name>
<accession>A0A6M5YMU3</accession>
<evidence type="ECO:0000313" key="1">
    <source>
        <dbReference type="EMBL" id="QJW95275.1"/>
    </source>
</evidence>
<sequence length="114" mass="12457">MATELVKRFGVPIAVGTRREADVVWHNRIAAVGSSQGQMYVSAWYEVEIVDRAGALPAGVIREYSVPGDLPRLAKKRLKPRCRARVCGSGGEANRLVHYIVIVDGQPAPRKGSF</sequence>
<dbReference type="AlphaFoldDB" id="A0A6M5YMU3"/>
<reference evidence="2" key="1">
    <citation type="submission" date="2020-05" db="EMBL/GenBank/DDBJ databases">
        <title>Frigoriglobus tundricola gen. nov., sp. nov., a psychrotolerant cellulolytic planctomycete of the family Gemmataceae with two divergent copies of 16S rRNA gene.</title>
        <authorList>
            <person name="Kulichevskaya I.S."/>
            <person name="Ivanova A.A."/>
            <person name="Naumoff D.G."/>
            <person name="Beletsky A.V."/>
            <person name="Rijpstra W.I.C."/>
            <person name="Sinninghe Damste J.S."/>
            <person name="Mardanov A.V."/>
            <person name="Ravin N.V."/>
            <person name="Dedysh S.N."/>
        </authorList>
    </citation>
    <scope>NUCLEOTIDE SEQUENCE [LARGE SCALE GENOMIC DNA]</scope>
    <source>
        <strain evidence="2">PL17</strain>
    </source>
</reference>
<evidence type="ECO:0000313" key="2">
    <source>
        <dbReference type="Proteomes" id="UP000503447"/>
    </source>
</evidence>
<dbReference type="RefSeq" id="WP_171471089.1">
    <property type="nucleotide sequence ID" value="NZ_CP053452.2"/>
</dbReference>
<protein>
    <submittedName>
        <fullName evidence="1">Uncharacterized protein</fullName>
    </submittedName>
</protein>
<dbReference type="EMBL" id="CP053452">
    <property type="protein sequence ID" value="QJW95275.1"/>
    <property type="molecule type" value="Genomic_DNA"/>
</dbReference>
<keyword evidence="2" id="KW-1185">Reference proteome</keyword>